<feature type="domain" description="RNA polymerase sigma factor 70 region 4 type 2" evidence="1">
    <location>
        <begin position="136"/>
        <end position="165"/>
    </location>
</feature>
<keyword evidence="3" id="KW-1185">Reference proteome</keyword>
<gene>
    <name evidence="2" type="ORF">LZC94_03275</name>
</gene>
<reference evidence="2 3" key="1">
    <citation type="submission" date="2021-12" db="EMBL/GenBank/DDBJ databases">
        <title>Discovery of the Pendulisporaceae a myxobacterial family with distinct sporulation behavior and unique specialized metabolism.</title>
        <authorList>
            <person name="Garcia R."/>
            <person name="Popoff A."/>
            <person name="Bader C.D."/>
            <person name="Loehr J."/>
            <person name="Walesch S."/>
            <person name="Walt C."/>
            <person name="Boldt J."/>
            <person name="Bunk B."/>
            <person name="Haeckl F.J.F.P.J."/>
            <person name="Gunesch A.P."/>
            <person name="Birkelbach J."/>
            <person name="Nuebel U."/>
            <person name="Pietschmann T."/>
            <person name="Bach T."/>
            <person name="Mueller R."/>
        </authorList>
    </citation>
    <scope>NUCLEOTIDE SEQUENCE [LARGE SCALE GENOMIC DNA]</scope>
    <source>
        <strain evidence="2 3">MSr11954</strain>
    </source>
</reference>
<sequence length="181" mass="20088">MPLTARSQLLNQLLPALRAGVRAARLQRAHADDALQQSLVALIPHLERLSTMPERESAAYAYVVGSRTAMALRKRLGIEGARGTDEEVAAWDREIARRSVTPEHVMQAGEGIEQAKRVFSEFATQDQRLMEAVGDQGLSEREAARELGISRGNVAYRLRRARAALARAWFGTTSWVRGRRG</sequence>
<dbReference type="InterPro" id="IPR013324">
    <property type="entry name" value="RNA_pol_sigma_r3/r4-like"/>
</dbReference>
<evidence type="ECO:0000259" key="1">
    <source>
        <dbReference type="Pfam" id="PF08281"/>
    </source>
</evidence>
<dbReference type="InterPro" id="IPR036388">
    <property type="entry name" value="WH-like_DNA-bd_sf"/>
</dbReference>
<accession>A0ABZ2M4Q7</accession>
<dbReference type="RefSeq" id="WP_394825926.1">
    <property type="nucleotide sequence ID" value="NZ_CP089984.1"/>
</dbReference>
<dbReference type="Gene3D" id="1.10.10.10">
    <property type="entry name" value="Winged helix-like DNA-binding domain superfamily/Winged helix DNA-binding domain"/>
    <property type="match status" value="1"/>
</dbReference>
<proteinExistence type="predicted"/>
<dbReference type="InterPro" id="IPR013249">
    <property type="entry name" value="RNA_pol_sigma70_r4_t2"/>
</dbReference>
<dbReference type="Proteomes" id="UP001370348">
    <property type="component" value="Chromosome"/>
</dbReference>
<dbReference type="SUPFAM" id="SSF88659">
    <property type="entry name" value="Sigma3 and sigma4 domains of RNA polymerase sigma factors"/>
    <property type="match status" value="1"/>
</dbReference>
<dbReference type="Pfam" id="PF08281">
    <property type="entry name" value="Sigma70_r4_2"/>
    <property type="match status" value="1"/>
</dbReference>
<name>A0ABZ2M4Q7_9BACT</name>
<dbReference type="EMBL" id="CP089984">
    <property type="protein sequence ID" value="WXB16301.1"/>
    <property type="molecule type" value="Genomic_DNA"/>
</dbReference>
<protein>
    <submittedName>
        <fullName evidence="2">Sigma-70 family RNA polymerase sigma factor</fullName>
    </submittedName>
</protein>
<organism evidence="2 3">
    <name type="scientific">Pendulispora albinea</name>
    <dbReference type="NCBI Taxonomy" id="2741071"/>
    <lineage>
        <taxon>Bacteria</taxon>
        <taxon>Pseudomonadati</taxon>
        <taxon>Myxococcota</taxon>
        <taxon>Myxococcia</taxon>
        <taxon>Myxococcales</taxon>
        <taxon>Sorangiineae</taxon>
        <taxon>Pendulisporaceae</taxon>
        <taxon>Pendulispora</taxon>
    </lineage>
</organism>
<evidence type="ECO:0000313" key="3">
    <source>
        <dbReference type="Proteomes" id="UP001370348"/>
    </source>
</evidence>
<evidence type="ECO:0000313" key="2">
    <source>
        <dbReference type="EMBL" id="WXB16301.1"/>
    </source>
</evidence>